<dbReference type="InterPro" id="IPR001251">
    <property type="entry name" value="CRAL-TRIO_dom"/>
</dbReference>
<gene>
    <name evidence="5" type="ORF">V5799_019163</name>
</gene>
<evidence type="ECO:0000256" key="1">
    <source>
        <dbReference type="SAM" id="MobiDB-lite"/>
    </source>
</evidence>
<dbReference type="SMART" id="SM01100">
    <property type="entry name" value="CRAL_TRIO_N"/>
    <property type="match status" value="1"/>
</dbReference>
<dbReference type="Gene3D" id="3.40.525.10">
    <property type="entry name" value="CRAL-TRIO lipid binding domain"/>
    <property type="match status" value="1"/>
</dbReference>
<dbReference type="InterPro" id="IPR036865">
    <property type="entry name" value="CRAL-TRIO_dom_sf"/>
</dbReference>
<dbReference type="SMART" id="SM00516">
    <property type="entry name" value="SEC14"/>
    <property type="match status" value="1"/>
</dbReference>
<dbReference type="InterPro" id="IPR036273">
    <property type="entry name" value="CRAL/TRIO_N_dom_sf"/>
</dbReference>
<evidence type="ECO:0000313" key="6">
    <source>
        <dbReference type="Proteomes" id="UP001321473"/>
    </source>
</evidence>
<comment type="caution">
    <text evidence="5">The sequence shown here is derived from an EMBL/GenBank/DDBJ whole genome shotgun (WGS) entry which is preliminary data.</text>
</comment>
<dbReference type="AlphaFoldDB" id="A0AAQ4EXM2"/>
<dbReference type="GO" id="GO:0005737">
    <property type="term" value="C:cytoplasm"/>
    <property type="evidence" value="ECO:0007669"/>
    <property type="project" value="TreeGrafter"/>
</dbReference>
<organism evidence="5 6">
    <name type="scientific">Amblyomma americanum</name>
    <name type="common">Lone star tick</name>
    <dbReference type="NCBI Taxonomy" id="6943"/>
    <lineage>
        <taxon>Eukaryota</taxon>
        <taxon>Metazoa</taxon>
        <taxon>Ecdysozoa</taxon>
        <taxon>Arthropoda</taxon>
        <taxon>Chelicerata</taxon>
        <taxon>Arachnida</taxon>
        <taxon>Acari</taxon>
        <taxon>Parasitiformes</taxon>
        <taxon>Ixodida</taxon>
        <taxon>Ixodoidea</taxon>
        <taxon>Ixodidae</taxon>
        <taxon>Amblyomminae</taxon>
        <taxon>Amblyomma</taxon>
    </lineage>
</organism>
<dbReference type="PANTHER" id="PTHR23324">
    <property type="entry name" value="SEC14 RELATED PROTEIN"/>
    <property type="match status" value="1"/>
</dbReference>
<dbReference type="PROSITE" id="PS50904">
    <property type="entry name" value="PRELI_MSF1"/>
    <property type="match status" value="1"/>
</dbReference>
<dbReference type="SUPFAM" id="SSF46938">
    <property type="entry name" value="CRAL/TRIO N-terminal domain"/>
    <property type="match status" value="1"/>
</dbReference>
<dbReference type="EMBL" id="JARKHS020009775">
    <property type="protein sequence ID" value="KAK8779487.1"/>
    <property type="molecule type" value="Genomic_DNA"/>
</dbReference>
<evidence type="ECO:0008006" key="7">
    <source>
        <dbReference type="Google" id="ProtNLM"/>
    </source>
</evidence>
<dbReference type="InterPro" id="IPR051064">
    <property type="entry name" value="SEC14/CRAL-TRIO_domain"/>
</dbReference>
<dbReference type="Pfam" id="PF00650">
    <property type="entry name" value="CRAL_TRIO"/>
    <property type="match status" value="1"/>
</dbReference>
<dbReference type="Proteomes" id="UP001321473">
    <property type="component" value="Unassembled WGS sequence"/>
</dbReference>
<evidence type="ECO:0000259" key="4">
    <source>
        <dbReference type="PROSITE" id="PS50904"/>
    </source>
</evidence>
<reference evidence="5 6" key="1">
    <citation type="journal article" date="2023" name="Arcadia Sci">
        <title>De novo assembly of a long-read Amblyomma americanum tick genome.</title>
        <authorList>
            <person name="Chou S."/>
            <person name="Poskanzer K.E."/>
            <person name="Rollins M."/>
            <person name="Thuy-Boun P.S."/>
        </authorList>
    </citation>
    <scope>NUCLEOTIDE SEQUENCE [LARGE SCALE GENOMIC DNA]</scope>
    <source>
        <strain evidence="5">F_SG_1</strain>
        <tissue evidence="5">Salivary glands</tissue>
    </source>
</reference>
<feature type="region of interest" description="Disordered" evidence="1">
    <location>
        <begin position="246"/>
        <end position="265"/>
    </location>
</feature>
<feature type="region of interest" description="Disordered" evidence="1">
    <location>
        <begin position="1"/>
        <end position="28"/>
    </location>
</feature>
<proteinExistence type="predicted"/>
<name>A0AAQ4EXM2_AMBAM</name>
<dbReference type="Pfam" id="PF04707">
    <property type="entry name" value="PRELI"/>
    <property type="match status" value="1"/>
</dbReference>
<evidence type="ECO:0000313" key="5">
    <source>
        <dbReference type="EMBL" id="KAK8779487.1"/>
    </source>
</evidence>
<accession>A0AAQ4EXM2</accession>
<evidence type="ECO:0000259" key="3">
    <source>
        <dbReference type="PROSITE" id="PS50866"/>
    </source>
</evidence>
<dbReference type="CDD" id="cd00170">
    <property type="entry name" value="SEC14"/>
    <property type="match status" value="1"/>
</dbReference>
<feature type="region of interest" description="Disordered" evidence="1">
    <location>
        <begin position="750"/>
        <end position="778"/>
    </location>
</feature>
<feature type="compositionally biased region" description="Basic residues" evidence="1">
    <location>
        <begin position="1"/>
        <end position="22"/>
    </location>
</feature>
<dbReference type="InterPro" id="IPR009038">
    <property type="entry name" value="GOLD_dom"/>
</dbReference>
<dbReference type="PROSITE" id="PS50866">
    <property type="entry name" value="GOLD"/>
    <property type="match status" value="1"/>
</dbReference>
<keyword evidence="6" id="KW-1185">Reference proteome</keyword>
<evidence type="ECO:0000259" key="2">
    <source>
        <dbReference type="PROSITE" id="PS50191"/>
    </source>
</evidence>
<feature type="domain" description="CRAL-TRIO" evidence="2">
    <location>
        <begin position="374"/>
        <end position="550"/>
    </location>
</feature>
<dbReference type="SUPFAM" id="SSF101576">
    <property type="entry name" value="Supernatant protein factor (SPF), C-terminal domain"/>
    <property type="match status" value="1"/>
</dbReference>
<dbReference type="PANTHER" id="PTHR23324:SF66">
    <property type="entry name" value="PROTEIN REAL-TIME"/>
    <property type="match status" value="1"/>
</dbReference>
<dbReference type="InterPro" id="IPR036598">
    <property type="entry name" value="GOLD_dom_sf"/>
</dbReference>
<dbReference type="InterPro" id="IPR006797">
    <property type="entry name" value="PRELI/MSF1_dom"/>
</dbReference>
<sequence length="778" mass="87554">MKFVKRAKRVHRRGKRLPKGNHRTGGCFRSGGARNTACTTRIDAVRTFTFRWGCGDFVTRSCRCGARRNKALLLHSTHGFMPSVQAYERRFPTCPMIPVFLGSDTVSEYKSEDGAEHVIERRCRLNVDAPYLLKKIIGVDFVYFIQKNSLDRRQRILKIEAYNESFAARVGITENCTYSVHPENSDWTCFEQSASLDVKSFFGFESAVEKLAMKQYSHNISKGKEIIEYYINELLKENITYIPPFEDKPGAGGSGDAKAPALRDSMRKKSLTEKTALPAGASESLTAQDANFKLESDYIERCLGSLTPYQESCLVMLKKWIAEAHQGKVPSDQMLVRFLQAQDFNLEKAREMLCQSLVWRKKYQVDRILSTYDLPTVVREYFPGGWHHHDKDGRPMYILRLGQVDMKGFIKSIGEQGLVKLTLHLCEEGLRRTEDATLKAGKPISAWTCLLDLEGLNMRHLWRPGMRALLHIIEMVESNYPETMGRCLVVRAPRVFPILWALVGTFINDNTRSKFTFFADTGHSAPPGLAEFVDPSYLPDFLGGACQTSIPDGGLIPKTFYMSEEDYEREKADGMHLFDDTMYHSVSLARGQVHEVVVNVADQGSVICWDFDIMKEDVSFTVFHTTRELPPPKTATESAEGDTDAEEETVGCTHSPLPLAMLTLDTPPSVLPKGWVAGVDYRTVESCLTCHDGESVQGSHVTSAPGTYILQWRHLEGPQHHPFEFPLSPHKAKVMYYYEVLKSQDYKGSVSSLQSSHSGNTCNSSSDHSSALSSCPSR</sequence>
<dbReference type="InterPro" id="IPR011074">
    <property type="entry name" value="CRAL/TRIO_N_dom"/>
</dbReference>
<feature type="domain" description="GOLD" evidence="3">
    <location>
        <begin position="579"/>
        <end position="740"/>
    </location>
</feature>
<protein>
    <recommendedName>
        <fullName evidence="7">Phosphatidylinositol transfer protein sec14</fullName>
    </recommendedName>
</protein>
<dbReference type="Gene3D" id="2.60.120.680">
    <property type="entry name" value="GOLD domain"/>
    <property type="match status" value="1"/>
</dbReference>
<feature type="domain" description="PRELI/MSF1" evidence="4">
    <location>
        <begin position="66"/>
        <end position="239"/>
    </location>
</feature>
<dbReference type="PROSITE" id="PS50191">
    <property type="entry name" value="CRAL_TRIO"/>
    <property type="match status" value="1"/>
</dbReference>
<dbReference type="SUPFAM" id="SSF52087">
    <property type="entry name" value="CRAL/TRIO domain"/>
    <property type="match status" value="1"/>
</dbReference>